<sequence>MSIILNSSDLSLAPTVGPLVRQGMTFGESLKGLATIGFSSVQLDGTLSGMRARELSDRDRKDLAATVGRHGMRVAGIDLFIPRIHFNDTAHQDRAMDAFVQTMSLSADLGRVPVSVAIDAEGVEGDVLKGMLETADRLGVGLAIHGEDKLKALVGLIEEEDLPMLGCGLDPAAVMAFGGDAVKWVQEHGKVLKVGRLSDLSTVAVEQAGPRRVAAGNQDGGLDVMGYRLGCDMASGRVGPVVLDLRQLENGLTGAKIGKANWEDAAIRL</sequence>
<reference evidence="1 2" key="1">
    <citation type="submission" date="2019-02" db="EMBL/GenBank/DDBJ databases">
        <title>Deep-cultivation of Planctomycetes and their phenomic and genomic characterization uncovers novel biology.</title>
        <authorList>
            <person name="Wiegand S."/>
            <person name="Jogler M."/>
            <person name="Boedeker C."/>
            <person name="Pinto D."/>
            <person name="Vollmers J."/>
            <person name="Rivas-Marin E."/>
            <person name="Kohn T."/>
            <person name="Peeters S.H."/>
            <person name="Heuer A."/>
            <person name="Rast P."/>
            <person name="Oberbeckmann S."/>
            <person name="Bunk B."/>
            <person name="Jeske O."/>
            <person name="Meyerdierks A."/>
            <person name="Storesund J.E."/>
            <person name="Kallscheuer N."/>
            <person name="Luecker S."/>
            <person name="Lage O.M."/>
            <person name="Pohl T."/>
            <person name="Merkel B.J."/>
            <person name="Hornburger P."/>
            <person name="Mueller R.-W."/>
            <person name="Bruemmer F."/>
            <person name="Labrenz M."/>
            <person name="Spormann A.M."/>
            <person name="Op den Camp H."/>
            <person name="Overmann J."/>
            <person name="Amann R."/>
            <person name="Jetten M.S.M."/>
            <person name="Mascher T."/>
            <person name="Medema M.H."/>
            <person name="Devos D.P."/>
            <person name="Kaster A.-K."/>
            <person name="Ovreas L."/>
            <person name="Rohde M."/>
            <person name="Galperin M.Y."/>
            <person name="Jogler C."/>
        </authorList>
    </citation>
    <scope>NUCLEOTIDE SEQUENCE [LARGE SCALE GENOMIC DNA]</scope>
    <source>
        <strain evidence="1 2">KS4</strain>
    </source>
</reference>
<proteinExistence type="predicted"/>
<dbReference type="Proteomes" id="UP000317369">
    <property type="component" value="Chromosome"/>
</dbReference>
<dbReference type="Gene3D" id="3.20.20.150">
    <property type="entry name" value="Divalent-metal-dependent TIM barrel enzymes"/>
    <property type="match status" value="1"/>
</dbReference>
<evidence type="ECO:0000313" key="2">
    <source>
        <dbReference type="Proteomes" id="UP000317369"/>
    </source>
</evidence>
<accession>A0A517YT58</accession>
<evidence type="ECO:0008006" key="3">
    <source>
        <dbReference type="Google" id="ProtNLM"/>
    </source>
</evidence>
<gene>
    <name evidence="1" type="ORF">KS4_14690</name>
</gene>
<organism evidence="1 2">
    <name type="scientific">Poriferisphaera corsica</name>
    <dbReference type="NCBI Taxonomy" id="2528020"/>
    <lineage>
        <taxon>Bacteria</taxon>
        <taxon>Pseudomonadati</taxon>
        <taxon>Planctomycetota</taxon>
        <taxon>Phycisphaerae</taxon>
        <taxon>Phycisphaerales</taxon>
        <taxon>Phycisphaeraceae</taxon>
        <taxon>Poriferisphaera</taxon>
    </lineage>
</organism>
<protein>
    <recommendedName>
        <fullName evidence="3">Xylose isomerase-like TIM barrel domain-containing protein</fullName>
    </recommendedName>
</protein>
<evidence type="ECO:0000313" key="1">
    <source>
        <dbReference type="EMBL" id="QDU33423.1"/>
    </source>
</evidence>
<keyword evidence="2" id="KW-1185">Reference proteome</keyword>
<dbReference type="KEGG" id="pcor:KS4_14690"/>
<dbReference type="AlphaFoldDB" id="A0A517YT58"/>
<dbReference type="SUPFAM" id="SSF51658">
    <property type="entry name" value="Xylose isomerase-like"/>
    <property type="match status" value="1"/>
</dbReference>
<dbReference type="EMBL" id="CP036425">
    <property type="protein sequence ID" value="QDU33423.1"/>
    <property type="molecule type" value="Genomic_DNA"/>
</dbReference>
<dbReference type="InterPro" id="IPR036237">
    <property type="entry name" value="Xyl_isomerase-like_sf"/>
</dbReference>
<name>A0A517YT58_9BACT</name>